<evidence type="ECO:0000259" key="1">
    <source>
        <dbReference type="Pfam" id="PF02698"/>
    </source>
</evidence>
<dbReference type="EMBL" id="CP027667">
    <property type="protein sequence ID" value="AVO48660.1"/>
    <property type="molecule type" value="Genomic_DNA"/>
</dbReference>
<accession>A0A2R3QA61</accession>
<evidence type="ECO:0000313" key="2">
    <source>
        <dbReference type="EMBL" id="AVO48660.1"/>
    </source>
</evidence>
<gene>
    <name evidence="2" type="ORF">C6568_04805</name>
</gene>
<dbReference type="PANTHER" id="PTHR30336:SF20">
    <property type="entry name" value="DUF218 DOMAIN-CONTAINING PROTEIN"/>
    <property type="match status" value="1"/>
</dbReference>
<keyword evidence="3" id="KW-1185">Reference proteome</keyword>
<dbReference type="Pfam" id="PF02698">
    <property type="entry name" value="DUF218"/>
    <property type="match status" value="1"/>
</dbReference>
<proteinExistence type="predicted"/>
<name>A0A2R3QA61_9BURK</name>
<dbReference type="CDD" id="cd06259">
    <property type="entry name" value="YdcF-like"/>
    <property type="match status" value="1"/>
</dbReference>
<dbReference type="Gene3D" id="3.40.50.620">
    <property type="entry name" value="HUPs"/>
    <property type="match status" value="1"/>
</dbReference>
<dbReference type="InterPro" id="IPR014729">
    <property type="entry name" value="Rossmann-like_a/b/a_fold"/>
</dbReference>
<organism evidence="2 3">
    <name type="scientific">Melaminivora suipulveris</name>
    <dbReference type="NCBI Taxonomy" id="2109913"/>
    <lineage>
        <taxon>Bacteria</taxon>
        <taxon>Pseudomonadati</taxon>
        <taxon>Pseudomonadota</taxon>
        <taxon>Betaproteobacteria</taxon>
        <taxon>Burkholderiales</taxon>
        <taxon>Comamonadaceae</taxon>
        <taxon>Melaminivora</taxon>
    </lineage>
</organism>
<sequence length="187" mass="20385">MPLLTDSVDALLVLGGEDRDHWPRSRAALRCYLACQAAGAPLPRLIVSGGALLPCVGADGRAVEATEAACMMQFLQAQGVPAEHVLQEARAQDTLGNVAWGGALARRHGLRRVALVSDDFHLWRSRRLFERVWGHPPTACVGSGHQGSWRLRLREPLVLALQLAVLRRRGIRRADSAAHLDFVAARP</sequence>
<feature type="domain" description="DUF218" evidence="1">
    <location>
        <begin position="9"/>
        <end position="137"/>
    </location>
</feature>
<dbReference type="InterPro" id="IPR051599">
    <property type="entry name" value="Cell_Envelope_Assoc"/>
</dbReference>
<dbReference type="AlphaFoldDB" id="A0A2R3QA61"/>
<evidence type="ECO:0000313" key="3">
    <source>
        <dbReference type="Proteomes" id="UP000237925"/>
    </source>
</evidence>
<dbReference type="PANTHER" id="PTHR30336">
    <property type="entry name" value="INNER MEMBRANE PROTEIN, PROBABLE PERMEASE"/>
    <property type="match status" value="1"/>
</dbReference>
<dbReference type="OrthoDB" id="8906719at2"/>
<dbReference type="GO" id="GO:0005886">
    <property type="term" value="C:plasma membrane"/>
    <property type="evidence" value="ECO:0007669"/>
    <property type="project" value="TreeGrafter"/>
</dbReference>
<dbReference type="RefSeq" id="WP_106683140.1">
    <property type="nucleotide sequence ID" value="NZ_CP027667.1"/>
</dbReference>
<reference evidence="2 3" key="1">
    <citation type="submission" date="2018-03" db="EMBL/GenBank/DDBJ databases">
        <title>Genome sequencing of Melaminivora sp.</title>
        <authorList>
            <person name="Kim S.-J."/>
            <person name="Heo J."/>
            <person name="Ahn J.-H."/>
            <person name="Kwon S.-W."/>
        </authorList>
    </citation>
    <scope>NUCLEOTIDE SEQUENCE [LARGE SCALE GENOMIC DNA]</scope>
    <source>
        <strain evidence="2 3">SC2-9</strain>
    </source>
</reference>
<dbReference type="Proteomes" id="UP000237925">
    <property type="component" value="Chromosome"/>
</dbReference>
<dbReference type="InterPro" id="IPR003848">
    <property type="entry name" value="DUF218"/>
</dbReference>
<protein>
    <recommendedName>
        <fullName evidence="1">DUF218 domain-containing protein</fullName>
    </recommendedName>
</protein>
<dbReference type="KEGG" id="mela:C6568_04805"/>